<organism evidence="3 4">
    <name type="scientific">Megasphaera paucivorans</name>
    <dbReference type="NCBI Taxonomy" id="349095"/>
    <lineage>
        <taxon>Bacteria</taxon>
        <taxon>Bacillati</taxon>
        <taxon>Bacillota</taxon>
        <taxon>Negativicutes</taxon>
        <taxon>Veillonellales</taxon>
        <taxon>Veillonellaceae</taxon>
        <taxon>Megasphaera</taxon>
    </lineage>
</organism>
<dbReference type="CDD" id="cd00093">
    <property type="entry name" value="HTH_XRE"/>
    <property type="match status" value="1"/>
</dbReference>
<dbReference type="RefSeq" id="WP_091647486.1">
    <property type="nucleotide sequence ID" value="NZ_FNHQ01000002.1"/>
</dbReference>
<dbReference type="PROSITE" id="PS50943">
    <property type="entry name" value="HTH_CROC1"/>
    <property type="match status" value="1"/>
</dbReference>
<evidence type="ECO:0000313" key="3">
    <source>
        <dbReference type="EMBL" id="SDM13634.1"/>
    </source>
</evidence>
<dbReference type="Proteomes" id="UP000199309">
    <property type="component" value="Unassembled WGS sequence"/>
</dbReference>
<proteinExistence type="predicted"/>
<dbReference type="InterPro" id="IPR010982">
    <property type="entry name" value="Lambda_DNA-bd_dom_sf"/>
</dbReference>
<feature type="domain" description="HTH cro/C1-type" evidence="2">
    <location>
        <begin position="16"/>
        <end position="72"/>
    </location>
</feature>
<dbReference type="InterPro" id="IPR050807">
    <property type="entry name" value="TransReg_Diox_bact_type"/>
</dbReference>
<dbReference type="EMBL" id="FNHQ01000002">
    <property type="protein sequence ID" value="SDM13634.1"/>
    <property type="molecule type" value="Genomic_DNA"/>
</dbReference>
<dbReference type="AlphaFoldDB" id="A0A1G9QRL3"/>
<evidence type="ECO:0000259" key="2">
    <source>
        <dbReference type="PROSITE" id="PS50943"/>
    </source>
</evidence>
<dbReference type="STRING" id="349095.SAMN05660299_00256"/>
<keyword evidence="1" id="KW-0238">DNA-binding</keyword>
<name>A0A1G9QRL3_9FIRM</name>
<dbReference type="GO" id="GO:0005829">
    <property type="term" value="C:cytosol"/>
    <property type="evidence" value="ECO:0007669"/>
    <property type="project" value="TreeGrafter"/>
</dbReference>
<protein>
    <submittedName>
        <fullName evidence="3">Helix-turn-helix</fullName>
    </submittedName>
</protein>
<keyword evidence="4" id="KW-1185">Reference proteome</keyword>
<reference evidence="3 4" key="1">
    <citation type="submission" date="2016-10" db="EMBL/GenBank/DDBJ databases">
        <authorList>
            <person name="de Groot N.N."/>
        </authorList>
    </citation>
    <scope>NUCLEOTIDE SEQUENCE [LARGE SCALE GENOMIC DNA]</scope>
    <source>
        <strain evidence="3 4">DSM 16981</strain>
    </source>
</reference>
<dbReference type="PANTHER" id="PTHR46797:SF1">
    <property type="entry name" value="METHYLPHOSPHONATE SYNTHASE"/>
    <property type="match status" value="1"/>
</dbReference>
<dbReference type="Gene3D" id="1.10.260.40">
    <property type="entry name" value="lambda repressor-like DNA-binding domains"/>
    <property type="match status" value="1"/>
</dbReference>
<evidence type="ECO:0000313" key="4">
    <source>
        <dbReference type="Proteomes" id="UP000199309"/>
    </source>
</evidence>
<dbReference type="GO" id="GO:0003677">
    <property type="term" value="F:DNA binding"/>
    <property type="evidence" value="ECO:0007669"/>
    <property type="project" value="UniProtKB-KW"/>
</dbReference>
<dbReference type="SMART" id="SM00530">
    <property type="entry name" value="HTH_XRE"/>
    <property type="match status" value="1"/>
</dbReference>
<dbReference type="SUPFAM" id="SSF47413">
    <property type="entry name" value="lambda repressor-like DNA-binding domains"/>
    <property type="match status" value="1"/>
</dbReference>
<dbReference type="OrthoDB" id="1629646at2"/>
<dbReference type="GO" id="GO:0003700">
    <property type="term" value="F:DNA-binding transcription factor activity"/>
    <property type="evidence" value="ECO:0007669"/>
    <property type="project" value="TreeGrafter"/>
</dbReference>
<gene>
    <name evidence="3" type="ORF">SAMN05660299_00256</name>
</gene>
<sequence length="85" mass="9821">MWVCKEVVFKQIGAKIVYYRKLNGLTQEKLAGFSHISTSALGRIERGKYNHNISVAVLIDIANGLNIDFSVLFEFSEMEKKMWYM</sequence>
<dbReference type="InterPro" id="IPR001387">
    <property type="entry name" value="Cro/C1-type_HTH"/>
</dbReference>
<accession>A0A1G9QRL3</accession>
<dbReference type="Pfam" id="PF01381">
    <property type="entry name" value="HTH_3"/>
    <property type="match status" value="1"/>
</dbReference>
<evidence type="ECO:0000256" key="1">
    <source>
        <dbReference type="ARBA" id="ARBA00023125"/>
    </source>
</evidence>
<dbReference type="PANTHER" id="PTHR46797">
    <property type="entry name" value="HTH-TYPE TRANSCRIPTIONAL REGULATOR"/>
    <property type="match status" value="1"/>
</dbReference>